<protein>
    <submittedName>
        <fullName evidence="3">Uncharacterized protein</fullName>
    </submittedName>
</protein>
<dbReference type="GO" id="GO:0005759">
    <property type="term" value="C:mitochondrial matrix"/>
    <property type="evidence" value="ECO:0007669"/>
    <property type="project" value="TreeGrafter"/>
</dbReference>
<evidence type="ECO:0000313" key="3">
    <source>
        <dbReference type="EMBL" id="CAG9768651.1"/>
    </source>
</evidence>
<proteinExistence type="inferred from homology"/>
<accession>A0A9N9MRS7</accession>
<evidence type="ECO:0000256" key="2">
    <source>
        <dbReference type="ARBA" id="ARBA00022946"/>
    </source>
</evidence>
<keyword evidence="2" id="KW-0809">Transit peptide</keyword>
<dbReference type="Gene3D" id="1.25.70.10">
    <property type="entry name" value="Transcription termination factor 3, mitochondrial"/>
    <property type="match status" value="1"/>
</dbReference>
<evidence type="ECO:0000256" key="1">
    <source>
        <dbReference type="ARBA" id="ARBA00007692"/>
    </source>
</evidence>
<dbReference type="PANTHER" id="PTHR15437">
    <property type="entry name" value="TRANSCRIPTION TERMINATION FACTOR, MITOCHONDRIAL"/>
    <property type="match status" value="1"/>
</dbReference>
<reference evidence="3" key="1">
    <citation type="submission" date="2022-01" db="EMBL/GenBank/DDBJ databases">
        <authorList>
            <person name="King R."/>
        </authorList>
    </citation>
    <scope>NUCLEOTIDE SEQUENCE</scope>
</reference>
<comment type="similarity">
    <text evidence="1">Belongs to the mTERF family.</text>
</comment>
<dbReference type="AlphaFoldDB" id="A0A9N9MRS7"/>
<dbReference type="InterPro" id="IPR038538">
    <property type="entry name" value="MTERF_sf"/>
</dbReference>
<dbReference type="OrthoDB" id="10064535at2759"/>
<dbReference type="Proteomes" id="UP001152799">
    <property type="component" value="Chromosome 5"/>
</dbReference>
<sequence>MFYISFKFCYFNASLTRVARKHKLVETYTEANAKVLLELFKFTKQHVNGLLMKYKTLHKKETAELIESYQLCQKMGFTKEDLLKYPRLFLYHPVINYHHSCLFKDAGIKKIDAPLLCRSKFYLRNKISTFKEQKYLQPDENIVDNLLSCLKPSIEKPNKLNEALEDIDEKSLTQIHETILIDWLKTKLKITNEDLSKLLRIHKMIKNKSFTVINENIALAKSVGLKKPKILKCGYLLNNYPEYPKTMLQDSPHFAGVDFAKAYKNNPKLMMINPRKIKEIYAILKEHEVPDEMIRNKPNVFTLSPITLKKRLGAIKNTPEFEVFSKDPQMLTLVLGYEKAVTRLSFLKKLKLRCTSLSHINLPDADSFLDYIQEGKDINSTHSAVKFFSTLLDKTRQDVYKILRKHPYYNCVPFLDIERTFQYLKMAGYTKDNIARSLLILLYPDSKVHLVMNQLREDEYLQFGNLSQHKQLQLVLYRIEKEYHFTGKGIWSNIVKTDQMDEKLLE</sequence>
<dbReference type="GO" id="GO:0003676">
    <property type="term" value="F:nucleic acid binding"/>
    <property type="evidence" value="ECO:0007669"/>
    <property type="project" value="InterPro"/>
</dbReference>
<organism evidence="3 4">
    <name type="scientific">Ceutorhynchus assimilis</name>
    <name type="common">cabbage seed weevil</name>
    <dbReference type="NCBI Taxonomy" id="467358"/>
    <lineage>
        <taxon>Eukaryota</taxon>
        <taxon>Metazoa</taxon>
        <taxon>Ecdysozoa</taxon>
        <taxon>Arthropoda</taxon>
        <taxon>Hexapoda</taxon>
        <taxon>Insecta</taxon>
        <taxon>Pterygota</taxon>
        <taxon>Neoptera</taxon>
        <taxon>Endopterygota</taxon>
        <taxon>Coleoptera</taxon>
        <taxon>Polyphaga</taxon>
        <taxon>Cucujiformia</taxon>
        <taxon>Curculionidae</taxon>
        <taxon>Ceutorhynchinae</taxon>
        <taxon>Ceutorhynchus</taxon>
    </lineage>
</organism>
<keyword evidence="4" id="KW-1185">Reference proteome</keyword>
<gene>
    <name evidence="3" type="ORF">CEUTPL_LOCUS9177</name>
</gene>
<name>A0A9N9MRS7_9CUCU</name>
<dbReference type="EMBL" id="OU892281">
    <property type="protein sequence ID" value="CAG9768651.1"/>
    <property type="molecule type" value="Genomic_DNA"/>
</dbReference>
<dbReference type="InterPro" id="IPR003690">
    <property type="entry name" value="MTERF"/>
</dbReference>
<dbReference type="PANTHER" id="PTHR15437:SF7">
    <property type="entry name" value="TRANSCRIPTION TERMINATION FACTOR 5, MITOCHONDRIAL"/>
    <property type="match status" value="1"/>
</dbReference>
<dbReference type="GO" id="GO:0006393">
    <property type="term" value="P:termination of mitochondrial transcription"/>
    <property type="evidence" value="ECO:0007669"/>
    <property type="project" value="TreeGrafter"/>
</dbReference>
<evidence type="ECO:0000313" key="4">
    <source>
        <dbReference type="Proteomes" id="UP001152799"/>
    </source>
</evidence>